<organism evidence="2 3">
    <name type="scientific">Hyphopichia burtonii NRRL Y-1933</name>
    <dbReference type="NCBI Taxonomy" id="984485"/>
    <lineage>
        <taxon>Eukaryota</taxon>
        <taxon>Fungi</taxon>
        <taxon>Dikarya</taxon>
        <taxon>Ascomycota</taxon>
        <taxon>Saccharomycotina</taxon>
        <taxon>Pichiomycetes</taxon>
        <taxon>Debaryomycetaceae</taxon>
        <taxon>Hyphopichia</taxon>
    </lineage>
</organism>
<sequence>MWCTDVVYRPNSESLPSPHSDLPHQIETLAPVHHGHHPPTGVPRRAQAFLPTLQPYAPTPVHQPTHRLPITTSLASCS</sequence>
<gene>
    <name evidence="2" type="ORF">HYPBUDRAFT_154292</name>
</gene>
<evidence type="ECO:0000256" key="1">
    <source>
        <dbReference type="SAM" id="MobiDB-lite"/>
    </source>
</evidence>
<protein>
    <submittedName>
        <fullName evidence="2">Uncharacterized protein</fullName>
    </submittedName>
</protein>
<evidence type="ECO:0000313" key="2">
    <source>
        <dbReference type="EMBL" id="ODV64687.1"/>
    </source>
</evidence>
<evidence type="ECO:0000313" key="3">
    <source>
        <dbReference type="Proteomes" id="UP000095085"/>
    </source>
</evidence>
<proteinExistence type="predicted"/>
<accession>A0A1E4RBP7</accession>
<dbReference type="GeneID" id="30996548"/>
<keyword evidence="3" id="KW-1185">Reference proteome</keyword>
<dbReference type="RefSeq" id="XP_020073754.1">
    <property type="nucleotide sequence ID" value="XM_020221999.1"/>
</dbReference>
<dbReference type="AlphaFoldDB" id="A0A1E4RBP7"/>
<dbReference type="Proteomes" id="UP000095085">
    <property type="component" value="Unassembled WGS sequence"/>
</dbReference>
<dbReference type="EMBL" id="KV454547">
    <property type="protein sequence ID" value="ODV64687.1"/>
    <property type="molecule type" value="Genomic_DNA"/>
</dbReference>
<reference evidence="3" key="1">
    <citation type="submission" date="2016-05" db="EMBL/GenBank/DDBJ databases">
        <title>Comparative genomics of biotechnologically important yeasts.</title>
        <authorList>
            <consortium name="DOE Joint Genome Institute"/>
            <person name="Riley R."/>
            <person name="Haridas S."/>
            <person name="Wolfe K.H."/>
            <person name="Lopes M.R."/>
            <person name="Hittinger C.T."/>
            <person name="Goker M."/>
            <person name="Salamov A."/>
            <person name="Wisecaver J."/>
            <person name="Long T.M."/>
            <person name="Aerts A.L."/>
            <person name="Barry K."/>
            <person name="Choi C."/>
            <person name="Clum A."/>
            <person name="Coughlan A.Y."/>
            <person name="Deshpande S."/>
            <person name="Douglass A.P."/>
            <person name="Hanson S.J."/>
            <person name="Klenk H.-P."/>
            <person name="Labutti K."/>
            <person name="Lapidus A."/>
            <person name="Lindquist E."/>
            <person name="Lipzen A."/>
            <person name="Meier-Kolthoff J.P."/>
            <person name="Ohm R.A."/>
            <person name="Otillar R.P."/>
            <person name="Pangilinan J."/>
            <person name="Peng Y."/>
            <person name="Rokas A."/>
            <person name="Rosa C.A."/>
            <person name="Scheuner C."/>
            <person name="Sibirny A.A."/>
            <person name="Slot J.C."/>
            <person name="Stielow J.B."/>
            <person name="Sun H."/>
            <person name="Kurtzman C.P."/>
            <person name="Blackwell M."/>
            <person name="Grigoriev I.V."/>
            <person name="Jeffries T.W."/>
        </authorList>
    </citation>
    <scope>NUCLEOTIDE SEQUENCE [LARGE SCALE GENOMIC DNA]</scope>
    <source>
        <strain evidence="3">NRRL Y-1933</strain>
    </source>
</reference>
<feature type="region of interest" description="Disordered" evidence="1">
    <location>
        <begin position="55"/>
        <end position="78"/>
    </location>
</feature>
<name>A0A1E4RBP7_9ASCO</name>